<dbReference type="GO" id="GO:0004733">
    <property type="term" value="F:pyridoxamine phosphate oxidase activity"/>
    <property type="evidence" value="ECO:0007669"/>
    <property type="project" value="InterPro"/>
</dbReference>
<dbReference type="InterPro" id="IPR000659">
    <property type="entry name" value="Pyridox_Oxase"/>
</dbReference>
<keyword evidence="4" id="KW-0288">FMN</keyword>
<dbReference type="EMBL" id="PVTL01000003">
    <property type="protein sequence ID" value="PRY69083.1"/>
    <property type="molecule type" value="Genomic_DNA"/>
</dbReference>
<evidence type="ECO:0000256" key="2">
    <source>
        <dbReference type="ARBA" id="ARBA00007301"/>
    </source>
</evidence>
<comment type="cofactor">
    <cofactor evidence="1">
        <name>FMN</name>
        <dbReference type="ChEBI" id="CHEBI:58210"/>
    </cofactor>
</comment>
<keyword evidence="3" id="KW-0285">Flavoprotein</keyword>
<dbReference type="InterPro" id="IPR012349">
    <property type="entry name" value="Split_barrel_FMN-bd"/>
</dbReference>
<dbReference type="PANTHER" id="PTHR10851:SF0">
    <property type="entry name" value="PYRIDOXINE-5'-PHOSPHATE OXIDASE"/>
    <property type="match status" value="1"/>
</dbReference>
<evidence type="ECO:0000313" key="9">
    <source>
        <dbReference type="Proteomes" id="UP000237983"/>
    </source>
</evidence>
<dbReference type="InterPro" id="IPR019576">
    <property type="entry name" value="Pyridoxamine_oxidase_dimer_C"/>
</dbReference>
<gene>
    <name evidence="8" type="ORF">B0I08_103289</name>
</gene>
<feature type="domain" description="Pyridoxamine 5'-phosphate oxidase N-terminal" evidence="6">
    <location>
        <begin position="33"/>
        <end position="129"/>
    </location>
</feature>
<evidence type="ECO:0000256" key="3">
    <source>
        <dbReference type="ARBA" id="ARBA00022630"/>
    </source>
</evidence>
<dbReference type="GO" id="GO:0008615">
    <property type="term" value="P:pyridoxine biosynthetic process"/>
    <property type="evidence" value="ECO:0007669"/>
    <property type="project" value="InterPro"/>
</dbReference>
<sequence length="201" mass="21672">MSDLTGAGSTGVSGVDPLALVASWLPDNADPDRPRFTLGTTDADGFPAGRTVLLSAVTPDGFLFNTDANSRKVADIAADPRVSLVFAWEGFSRQLVVQGVASKQSPELLAAAYAKRSGYLKHLAWLNTAQFARLPLGQRRKEWAEAIAAKPEGPLDVSPTWDGYIVRPTRLVFWEAAEDTASRRIEYVWTSDGWVVGALPG</sequence>
<evidence type="ECO:0000313" key="8">
    <source>
        <dbReference type="EMBL" id="PRY69083.1"/>
    </source>
</evidence>
<dbReference type="RefSeq" id="WP_106211350.1">
    <property type="nucleotide sequence ID" value="NZ_PVTL01000003.1"/>
</dbReference>
<dbReference type="InterPro" id="IPR011576">
    <property type="entry name" value="Pyridox_Oxase_N"/>
</dbReference>
<evidence type="ECO:0000259" key="7">
    <source>
        <dbReference type="Pfam" id="PF10590"/>
    </source>
</evidence>
<dbReference type="Gene3D" id="2.30.110.10">
    <property type="entry name" value="Electron Transport, Fmn-binding Protein, Chain A"/>
    <property type="match status" value="1"/>
</dbReference>
<evidence type="ECO:0000256" key="4">
    <source>
        <dbReference type="ARBA" id="ARBA00022643"/>
    </source>
</evidence>
<comment type="caution">
    <text evidence="8">The sequence shown here is derived from an EMBL/GenBank/DDBJ whole genome shotgun (WGS) entry which is preliminary data.</text>
</comment>
<dbReference type="GO" id="GO:0010181">
    <property type="term" value="F:FMN binding"/>
    <property type="evidence" value="ECO:0007669"/>
    <property type="project" value="InterPro"/>
</dbReference>
<evidence type="ECO:0000259" key="6">
    <source>
        <dbReference type="Pfam" id="PF01243"/>
    </source>
</evidence>
<dbReference type="PANTHER" id="PTHR10851">
    <property type="entry name" value="PYRIDOXINE-5-PHOSPHATE OXIDASE"/>
    <property type="match status" value="1"/>
</dbReference>
<evidence type="ECO:0000256" key="5">
    <source>
        <dbReference type="ARBA" id="ARBA00023002"/>
    </source>
</evidence>
<reference evidence="8 9" key="1">
    <citation type="submission" date="2018-03" db="EMBL/GenBank/DDBJ databases">
        <title>Genomic Encyclopedia of Type Strains, Phase III (KMG-III): the genomes of soil and plant-associated and newly described type strains.</title>
        <authorList>
            <person name="Whitman W."/>
        </authorList>
    </citation>
    <scope>NUCLEOTIDE SEQUENCE [LARGE SCALE GENOMIC DNA]</scope>
    <source>
        <strain evidence="8 9">CGMCC 1.12484</strain>
    </source>
</reference>
<dbReference type="Pfam" id="PF01243">
    <property type="entry name" value="PNPOx_N"/>
    <property type="match status" value="1"/>
</dbReference>
<dbReference type="AlphaFoldDB" id="A0A2T0VFV7"/>
<evidence type="ECO:0000256" key="1">
    <source>
        <dbReference type="ARBA" id="ARBA00001917"/>
    </source>
</evidence>
<keyword evidence="5" id="KW-0560">Oxidoreductase</keyword>
<organism evidence="8 9">
    <name type="scientific">Glaciihabitans tibetensis</name>
    <dbReference type="NCBI Taxonomy" id="1266600"/>
    <lineage>
        <taxon>Bacteria</taxon>
        <taxon>Bacillati</taxon>
        <taxon>Actinomycetota</taxon>
        <taxon>Actinomycetes</taxon>
        <taxon>Micrococcales</taxon>
        <taxon>Microbacteriaceae</taxon>
        <taxon>Glaciihabitans</taxon>
    </lineage>
</organism>
<proteinExistence type="inferred from homology"/>
<accession>A0A2T0VFV7</accession>
<name>A0A2T0VFV7_9MICO</name>
<protein>
    <submittedName>
        <fullName evidence="8">Pyridoxamine 5'-phosphate oxidase</fullName>
    </submittedName>
</protein>
<feature type="domain" description="Pyridoxine 5'-phosphate oxidase dimerisation C-terminal" evidence="7">
    <location>
        <begin position="161"/>
        <end position="198"/>
    </location>
</feature>
<comment type="similarity">
    <text evidence="2">Belongs to the pyridoxamine 5'-phosphate oxidase family.</text>
</comment>
<dbReference type="OrthoDB" id="9780392at2"/>
<keyword evidence="9" id="KW-1185">Reference proteome</keyword>
<dbReference type="SUPFAM" id="SSF50475">
    <property type="entry name" value="FMN-binding split barrel"/>
    <property type="match status" value="1"/>
</dbReference>
<dbReference type="Pfam" id="PF10590">
    <property type="entry name" value="PNP_phzG_C"/>
    <property type="match status" value="1"/>
</dbReference>
<dbReference type="Proteomes" id="UP000237983">
    <property type="component" value="Unassembled WGS sequence"/>
</dbReference>